<comment type="caution">
    <text evidence="2">The sequence shown here is derived from an EMBL/GenBank/DDBJ whole genome shotgun (WGS) entry which is preliminary data.</text>
</comment>
<dbReference type="AlphaFoldDB" id="A0A2T4UEC2"/>
<proteinExistence type="predicted"/>
<feature type="transmembrane region" description="Helical" evidence="1">
    <location>
        <begin position="12"/>
        <end position="34"/>
    </location>
</feature>
<organism evidence="2 3">
    <name type="scientific">Paraconexibacter algicola</name>
    <dbReference type="NCBI Taxonomy" id="2133960"/>
    <lineage>
        <taxon>Bacteria</taxon>
        <taxon>Bacillati</taxon>
        <taxon>Actinomycetota</taxon>
        <taxon>Thermoleophilia</taxon>
        <taxon>Solirubrobacterales</taxon>
        <taxon>Paraconexibacteraceae</taxon>
        <taxon>Paraconexibacter</taxon>
    </lineage>
</organism>
<keyword evidence="1" id="KW-1133">Transmembrane helix</keyword>
<reference evidence="2 3" key="1">
    <citation type="submission" date="2018-03" db="EMBL/GenBank/DDBJ databases">
        <title>Aquarubrobacter algicola gen. nov., sp. nov., a novel actinobacterium isolated from shallow eutrophic lake during the end of cyanobacterial harmful algal blooms.</title>
        <authorList>
            <person name="Chun S.J."/>
        </authorList>
    </citation>
    <scope>NUCLEOTIDE SEQUENCE [LARGE SCALE GENOMIC DNA]</scope>
    <source>
        <strain evidence="2 3">Seoho-28</strain>
    </source>
</reference>
<dbReference type="Pfam" id="PF07963">
    <property type="entry name" value="N_methyl"/>
    <property type="match status" value="1"/>
</dbReference>
<protein>
    <recommendedName>
        <fullName evidence="4">Prepilin-type N-terminal cleavage/methylation domain-containing protein</fullName>
    </recommendedName>
</protein>
<evidence type="ECO:0000313" key="3">
    <source>
        <dbReference type="Proteomes" id="UP000240739"/>
    </source>
</evidence>
<evidence type="ECO:0000313" key="2">
    <source>
        <dbReference type="EMBL" id="PTL56095.1"/>
    </source>
</evidence>
<dbReference type="EMBL" id="PYYB01000002">
    <property type="protein sequence ID" value="PTL56095.1"/>
    <property type="molecule type" value="Genomic_DNA"/>
</dbReference>
<dbReference type="Proteomes" id="UP000240739">
    <property type="component" value="Unassembled WGS sequence"/>
</dbReference>
<name>A0A2T4UEC2_9ACTN</name>
<dbReference type="PROSITE" id="PS00409">
    <property type="entry name" value="PROKAR_NTER_METHYL"/>
    <property type="match status" value="1"/>
</dbReference>
<sequence length="214" mass="22112">MRARLRDERGLTLVELLVGMTLGILVLGAVLTGFERFAGAQQTASEATAAQDTARAQVRATVAELREARVATGQIGPIPAGWTVTRSDLVFATYVPSGATSVPGWVRYCTLTSGATSSLVRASRAGDTWVAPGACAATGGTGGWTHQVVLRDLLQQPGQLFDYASDACVGATCLPAAADVRAVGIRVAVARRVGSTALGTVVRGAVSFRNRPAT</sequence>
<keyword evidence="1" id="KW-0812">Transmembrane</keyword>
<gene>
    <name evidence="2" type="ORF">C7Y72_13940</name>
</gene>
<evidence type="ECO:0008006" key="4">
    <source>
        <dbReference type="Google" id="ProtNLM"/>
    </source>
</evidence>
<keyword evidence="3" id="KW-1185">Reference proteome</keyword>
<accession>A0A2T4UEC2</accession>
<dbReference type="InterPro" id="IPR012902">
    <property type="entry name" value="N_methyl_site"/>
</dbReference>
<evidence type="ECO:0000256" key="1">
    <source>
        <dbReference type="SAM" id="Phobius"/>
    </source>
</evidence>
<dbReference type="RefSeq" id="WP_107569814.1">
    <property type="nucleotide sequence ID" value="NZ_PYYB01000002.1"/>
</dbReference>
<keyword evidence="1" id="KW-0472">Membrane</keyword>